<dbReference type="InterPro" id="IPR000032">
    <property type="entry name" value="HPr-like"/>
</dbReference>
<dbReference type="PRINTS" id="PR00107">
    <property type="entry name" value="PHOSPHOCPHPR"/>
</dbReference>
<dbReference type="PANTHER" id="PTHR33705">
    <property type="entry name" value="PHOSPHOCARRIER PROTEIN HPR"/>
    <property type="match status" value="1"/>
</dbReference>
<dbReference type="GO" id="GO:0009401">
    <property type="term" value="P:phosphoenolpyruvate-dependent sugar phosphotransferase system"/>
    <property type="evidence" value="ECO:0007669"/>
    <property type="project" value="UniProtKB-KW"/>
</dbReference>
<comment type="caution">
    <text evidence="6">The sequence shown here is derived from an EMBL/GenBank/DDBJ whole genome shotgun (WGS) entry which is preliminary data.</text>
</comment>
<keyword evidence="4" id="KW-0598">Phosphotransferase system</keyword>
<evidence type="ECO:0000313" key="7">
    <source>
        <dbReference type="Proteomes" id="UP000824150"/>
    </source>
</evidence>
<dbReference type="NCBIfam" id="TIGR01003">
    <property type="entry name" value="PTS_HPr_family"/>
    <property type="match status" value="1"/>
</dbReference>
<evidence type="ECO:0000256" key="2">
    <source>
        <dbReference type="ARBA" id="ARBA00010736"/>
    </source>
</evidence>
<evidence type="ECO:0000259" key="5">
    <source>
        <dbReference type="PROSITE" id="PS51350"/>
    </source>
</evidence>
<dbReference type="Pfam" id="PF00381">
    <property type="entry name" value="PTS-HPr"/>
    <property type="match status" value="1"/>
</dbReference>
<dbReference type="InterPro" id="IPR035895">
    <property type="entry name" value="HPr-like_sf"/>
</dbReference>
<reference evidence="6" key="1">
    <citation type="journal article" date="2021" name="PeerJ">
        <title>Extensive microbial diversity within the chicken gut microbiome revealed by metagenomics and culture.</title>
        <authorList>
            <person name="Gilroy R."/>
            <person name="Ravi A."/>
            <person name="Getino M."/>
            <person name="Pursley I."/>
            <person name="Horton D.L."/>
            <person name="Alikhan N.F."/>
            <person name="Baker D."/>
            <person name="Gharbi K."/>
            <person name="Hall N."/>
            <person name="Watson M."/>
            <person name="Adriaenssens E.M."/>
            <person name="Foster-Nyarko E."/>
            <person name="Jarju S."/>
            <person name="Secka A."/>
            <person name="Antonio M."/>
            <person name="Oren A."/>
            <person name="Chaudhuri R.R."/>
            <person name="La Ragione R."/>
            <person name="Hildebrand F."/>
            <person name="Pallen M.J."/>
        </authorList>
    </citation>
    <scope>NUCLEOTIDE SEQUENCE</scope>
    <source>
        <strain evidence="6">687</strain>
    </source>
</reference>
<accession>A0A9E2KP44</accession>
<evidence type="ECO:0000313" key="6">
    <source>
        <dbReference type="EMBL" id="MBU3827026.1"/>
    </source>
</evidence>
<dbReference type="GO" id="GO:0005737">
    <property type="term" value="C:cytoplasm"/>
    <property type="evidence" value="ECO:0007669"/>
    <property type="project" value="UniProtKB-SubCell"/>
</dbReference>
<dbReference type="EMBL" id="JAHLFG010000063">
    <property type="protein sequence ID" value="MBU3827026.1"/>
    <property type="molecule type" value="Genomic_DNA"/>
</dbReference>
<keyword evidence="3" id="KW-0963">Cytoplasm</keyword>
<evidence type="ECO:0000256" key="1">
    <source>
        <dbReference type="ARBA" id="ARBA00004496"/>
    </source>
</evidence>
<feature type="domain" description="HPr" evidence="5">
    <location>
        <begin position="1"/>
        <end position="86"/>
    </location>
</feature>
<proteinExistence type="inferred from homology"/>
<protein>
    <submittedName>
        <fullName evidence="6">HPr family phosphocarrier protein</fullName>
    </submittedName>
</protein>
<sequence length="86" mass="9161">MQQFIFVIKDRDGVHARPAGAIIKEAGRYKSEIKLTAKGKQINLKGGIFALLGLGIRCGDEIAVTCSGPDEAEAAAGLKQSFEDNL</sequence>
<comment type="similarity">
    <text evidence="2">Belongs to the HPr family.</text>
</comment>
<comment type="subcellular location">
    <subcellularLocation>
        <location evidence="1">Cytoplasm</location>
    </subcellularLocation>
</comment>
<dbReference type="CDD" id="cd00367">
    <property type="entry name" value="PTS-HPr_like"/>
    <property type="match status" value="1"/>
</dbReference>
<dbReference type="PANTHER" id="PTHR33705:SF2">
    <property type="entry name" value="PHOSPHOCARRIER PROTEIN NPR"/>
    <property type="match status" value="1"/>
</dbReference>
<dbReference type="AlphaFoldDB" id="A0A9E2KP44"/>
<dbReference type="SUPFAM" id="SSF55594">
    <property type="entry name" value="HPr-like"/>
    <property type="match status" value="1"/>
</dbReference>
<evidence type="ECO:0000256" key="4">
    <source>
        <dbReference type="ARBA" id="ARBA00022683"/>
    </source>
</evidence>
<name>A0A9E2KP44_9GAMM</name>
<dbReference type="Proteomes" id="UP000824150">
    <property type="component" value="Unassembled WGS sequence"/>
</dbReference>
<dbReference type="Gene3D" id="3.30.1340.10">
    <property type="entry name" value="HPr-like"/>
    <property type="match status" value="1"/>
</dbReference>
<reference evidence="6" key="2">
    <citation type="submission" date="2021-04" db="EMBL/GenBank/DDBJ databases">
        <authorList>
            <person name="Gilroy R."/>
        </authorList>
    </citation>
    <scope>NUCLEOTIDE SEQUENCE</scope>
    <source>
        <strain evidence="6">687</strain>
    </source>
</reference>
<dbReference type="InterPro" id="IPR050399">
    <property type="entry name" value="HPr"/>
</dbReference>
<dbReference type="PROSITE" id="PS51350">
    <property type="entry name" value="PTS_HPR_DOM"/>
    <property type="match status" value="1"/>
</dbReference>
<gene>
    <name evidence="6" type="ORF">IAA31_06005</name>
</gene>
<evidence type="ECO:0000256" key="3">
    <source>
        <dbReference type="ARBA" id="ARBA00022490"/>
    </source>
</evidence>
<organism evidence="6 7">
    <name type="scientific">Candidatus Anaerobiospirillum merdipullorum</name>
    <dbReference type="NCBI Taxonomy" id="2838450"/>
    <lineage>
        <taxon>Bacteria</taxon>
        <taxon>Pseudomonadati</taxon>
        <taxon>Pseudomonadota</taxon>
        <taxon>Gammaproteobacteria</taxon>
        <taxon>Aeromonadales</taxon>
        <taxon>Succinivibrionaceae</taxon>
        <taxon>Anaerobiospirillum</taxon>
    </lineage>
</organism>